<dbReference type="AlphaFoldDB" id="A0A2S7KL76"/>
<evidence type="ECO:0000259" key="3">
    <source>
        <dbReference type="PROSITE" id="PS51841"/>
    </source>
</evidence>
<dbReference type="OrthoDB" id="1377350at2"/>
<name>A0A2S7KL76_9FLAO</name>
<evidence type="ECO:0000256" key="1">
    <source>
        <dbReference type="ARBA" id="ARBA00022729"/>
    </source>
</evidence>
<keyword evidence="5" id="KW-1185">Reference proteome</keyword>
<evidence type="ECO:0000256" key="2">
    <source>
        <dbReference type="SAM" id="SignalP"/>
    </source>
</evidence>
<reference evidence="4 5" key="1">
    <citation type="submission" date="2016-11" db="EMBL/GenBank/DDBJ databases">
        <title>Trade-off between light-utilization and light-protection in marine flavobacteria.</title>
        <authorList>
            <person name="Kumagai Y."/>
        </authorList>
    </citation>
    <scope>NUCLEOTIDE SEQUENCE [LARGE SCALE GENOMIC DNA]</scope>
    <source>
        <strain evidence="4 5">ATCC 700397</strain>
    </source>
</reference>
<proteinExistence type="predicted"/>
<evidence type="ECO:0000313" key="4">
    <source>
        <dbReference type="EMBL" id="PQB03351.1"/>
    </source>
</evidence>
<feature type="signal peptide" evidence="2">
    <location>
        <begin position="1"/>
        <end position="24"/>
    </location>
</feature>
<dbReference type="Pfam" id="PF00932">
    <property type="entry name" value="LTD"/>
    <property type="match status" value="1"/>
</dbReference>
<dbReference type="InterPro" id="IPR001322">
    <property type="entry name" value="Lamin_tail_dom"/>
</dbReference>
<accession>A0A2S7KL76</accession>
<dbReference type="PROSITE" id="PS51841">
    <property type="entry name" value="LTD"/>
    <property type="match status" value="1"/>
</dbReference>
<dbReference type="SUPFAM" id="SSF74853">
    <property type="entry name" value="Lamin A/C globular tail domain"/>
    <property type="match status" value="1"/>
</dbReference>
<dbReference type="NCBIfam" id="TIGR04183">
    <property type="entry name" value="Por_Secre_tail"/>
    <property type="match status" value="1"/>
</dbReference>
<dbReference type="Proteomes" id="UP000239522">
    <property type="component" value="Unassembled WGS sequence"/>
</dbReference>
<dbReference type="RefSeq" id="WP_104811270.1">
    <property type="nucleotide sequence ID" value="NZ_MQUA01000014.1"/>
</dbReference>
<dbReference type="EMBL" id="MQUA01000014">
    <property type="protein sequence ID" value="PQB03351.1"/>
    <property type="molecule type" value="Genomic_DNA"/>
</dbReference>
<organism evidence="4 5">
    <name type="scientific">Polaribacter filamentus</name>
    <dbReference type="NCBI Taxonomy" id="53483"/>
    <lineage>
        <taxon>Bacteria</taxon>
        <taxon>Pseudomonadati</taxon>
        <taxon>Bacteroidota</taxon>
        <taxon>Flavobacteriia</taxon>
        <taxon>Flavobacteriales</taxon>
        <taxon>Flavobacteriaceae</taxon>
    </lineage>
</organism>
<dbReference type="Pfam" id="PF18962">
    <property type="entry name" value="Por_Secre_tail"/>
    <property type="match status" value="1"/>
</dbReference>
<feature type="domain" description="LTD" evidence="3">
    <location>
        <begin position="304"/>
        <end position="465"/>
    </location>
</feature>
<dbReference type="InterPro" id="IPR036415">
    <property type="entry name" value="Lamin_tail_dom_sf"/>
</dbReference>
<protein>
    <recommendedName>
        <fullName evidence="3">LTD domain-containing protein</fullName>
    </recommendedName>
</protein>
<dbReference type="InterPro" id="IPR026444">
    <property type="entry name" value="Secre_tail"/>
</dbReference>
<feature type="chain" id="PRO_5015647793" description="LTD domain-containing protein" evidence="2">
    <location>
        <begin position="25"/>
        <end position="578"/>
    </location>
</feature>
<comment type="caution">
    <text evidence="4">The sequence shown here is derived from an EMBL/GenBank/DDBJ whole genome shotgun (WGS) entry which is preliminary data.</text>
</comment>
<keyword evidence="1 2" id="KW-0732">Signal</keyword>
<evidence type="ECO:0000313" key="5">
    <source>
        <dbReference type="Proteomes" id="UP000239522"/>
    </source>
</evidence>
<gene>
    <name evidence="4" type="ORF">BST83_18830</name>
</gene>
<dbReference type="Gene3D" id="2.60.40.1260">
    <property type="entry name" value="Lamin Tail domain"/>
    <property type="match status" value="1"/>
</dbReference>
<sequence>MNSIIMKKKYFLFAFLLTSFVGFAQNVTITKIIETDCPDPYLKSIELYVDGTVDFSTNVVLNYMQNGEPWVNIQIDVSGFGVQSNKFIYIVRDLDLMKAEFPSTTFDASNTILDGGFATNGDDGYQVVLNGTVVSQFGKTETDADDDTIWEHDDSVVSRKSGVIDLGTWDETHWEYSGKNSIDGLTKCQGGNGAEAFLTGLGGTYPLGSGAGWTPTAATCTTVLASTNATCTTTVAGATDDTYTATIAFSGGNTGKTFVITSSAGTVSGDNPGADETGTITISDIPEGTNITVTASDSANGGVCTLSTTIESPACVPLIINEVLFDPASDDAATADVVEGDANGDGTRDAAQDEFIEFYNNSNADLDISGYTISDGSQLRHTFPAATVIPANKFLVVFGGGTPTGTFGSAIVQIASEGANPELNLNNGGDVITIRNSANAIALVYNSASTGISHGDDQSVTRSPDVTGDFVLHTTANASLFFSPGLKVDGAALSTKQNILGDVRFYPNPVNKNSGGFVTISSNSTEKITAKIYSVIGKMIKNISVNNNQIDITNLSTGLYLVKITQDNKSITKKLLIE</sequence>